<protein>
    <recommendedName>
        <fullName evidence="4">Secreted protein</fullName>
    </recommendedName>
</protein>
<reference evidence="2" key="1">
    <citation type="journal article" date="2023" name="Mol. Phylogenet. Evol.">
        <title>Genome-scale phylogeny and comparative genomics of the fungal order Sordariales.</title>
        <authorList>
            <person name="Hensen N."/>
            <person name="Bonometti L."/>
            <person name="Westerberg I."/>
            <person name="Brannstrom I.O."/>
            <person name="Guillou S."/>
            <person name="Cros-Aarteil S."/>
            <person name="Calhoun S."/>
            <person name="Haridas S."/>
            <person name="Kuo A."/>
            <person name="Mondo S."/>
            <person name="Pangilinan J."/>
            <person name="Riley R."/>
            <person name="LaButti K."/>
            <person name="Andreopoulos B."/>
            <person name="Lipzen A."/>
            <person name="Chen C."/>
            <person name="Yan M."/>
            <person name="Daum C."/>
            <person name="Ng V."/>
            <person name="Clum A."/>
            <person name="Steindorff A."/>
            <person name="Ohm R.A."/>
            <person name="Martin F."/>
            <person name="Silar P."/>
            <person name="Natvig D.O."/>
            <person name="Lalanne C."/>
            <person name="Gautier V."/>
            <person name="Ament-Velasquez S.L."/>
            <person name="Kruys A."/>
            <person name="Hutchinson M.I."/>
            <person name="Powell A.J."/>
            <person name="Barry K."/>
            <person name="Miller A.N."/>
            <person name="Grigoriev I.V."/>
            <person name="Debuchy R."/>
            <person name="Gladieux P."/>
            <person name="Hiltunen Thoren M."/>
            <person name="Johannesson H."/>
        </authorList>
    </citation>
    <scope>NUCLEOTIDE SEQUENCE</scope>
    <source>
        <strain evidence="2">CBS 958.72</strain>
    </source>
</reference>
<keyword evidence="1" id="KW-0732">Signal</keyword>
<evidence type="ECO:0000313" key="3">
    <source>
        <dbReference type="Proteomes" id="UP001287356"/>
    </source>
</evidence>
<proteinExistence type="predicted"/>
<name>A0AAE0KME8_9PEZI</name>
<keyword evidence="3" id="KW-1185">Reference proteome</keyword>
<accession>A0AAE0KME8</accession>
<gene>
    <name evidence="2" type="ORF">B0T24DRAFT_611841</name>
</gene>
<sequence length="78" mass="9095">MSSHCFFFCLFYFYSLSLLHGTQGEMMRPQNAVQQGQTPLASDSLRRTYTTWPRSLTALIRTDWPVTAFFRRIHGCLT</sequence>
<comment type="caution">
    <text evidence="2">The sequence shown here is derived from an EMBL/GenBank/DDBJ whole genome shotgun (WGS) entry which is preliminary data.</text>
</comment>
<evidence type="ECO:0008006" key="4">
    <source>
        <dbReference type="Google" id="ProtNLM"/>
    </source>
</evidence>
<evidence type="ECO:0000313" key="2">
    <source>
        <dbReference type="EMBL" id="KAK3379433.1"/>
    </source>
</evidence>
<dbReference type="Proteomes" id="UP001287356">
    <property type="component" value="Unassembled WGS sequence"/>
</dbReference>
<organism evidence="2 3">
    <name type="scientific">Lasiosphaeria ovina</name>
    <dbReference type="NCBI Taxonomy" id="92902"/>
    <lineage>
        <taxon>Eukaryota</taxon>
        <taxon>Fungi</taxon>
        <taxon>Dikarya</taxon>
        <taxon>Ascomycota</taxon>
        <taxon>Pezizomycotina</taxon>
        <taxon>Sordariomycetes</taxon>
        <taxon>Sordariomycetidae</taxon>
        <taxon>Sordariales</taxon>
        <taxon>Lasiosphaeriaceae</taxon>
        <taxon>Lasiosphaeria</taxon>
    </lineage>
</organism>
<evidence type="ECO:0000256" key="1">
    <source>
        <dbReference type="SAM" id="SignalP"/>
    </source>
</evidence>
<feature type="signal peptide" evidence="1">
    <location>
        <begin position="1"/>
        <end position="24"/>
    </location>
</feature>
<feature type="chain" id="PRO_5042102289" description="Secreted protein" evidence="1">
    <location>
        <begin position="25"/>
        <end position="78"/>
    </location>
</feature>
<reference evidence="2" key="2">
    <citation type="submission" date="2023-06" db="EMBL/GenBank/DDBJ databases">
        <authorList>
            <consortium name="Lawrence Berkeley National Laboratory"/>
            <person name="Haridas S."/>
            <person name="Hensen N."/>
            <person name="Bonometti L."/>
            <person name="Westerberg I."/>
            <person name="Brannstrom I.O."/>
            <person name="Guillou S."/>
            <person name="Cros-Aarteil S."/>
            <person name="Calhoun S."/>
            <person name="Kuo A."/>
            <person name="Mondo S."/>
            <person name="Pangilinan J."/>
            <person name="Riley R."/>
            <person name="Labutti K."/>
            <person name="Andreopoulos B."/>
            <person name="Lipzen A."/>
            <person name="Chen C."/>
            <person name="Yanf M."/>
            <person name="Daum C."/>
            <person name="Ng V."/>
            <person name="Clum A."/>
            <person name="Steindorff A."/>
            <person name="Ohm R."/>
            <person name="Martin F."/>
            <person name="Silar P."/>
            <person name="Natvig D."/>
            <person name="Lalanne C."/>
            <person name="Gautier V."/>
            <person name="Ament-Velasquez S.L."/>
            <person name="Kruys A."/>
            <person name="Hutchinson M.I."/>
            <person name="Powell A.J."/>
            <person name="Barry K."/>
            <person name="Miller A.N."/>
            <person name="Grigoriev I.V."/>
            <person name="Debuchy R."/>
            <person name="Gladieux P."/>
            <person name="Thoren M.H."/>
            <person name="Johannesson H."/>
        </authorList>
    </citation>
    <scope>NUCLEOTIDE SEQUENCE</scope>
    <source>
        <strain evidence="2">CBS 958.72</strain>
    </source>
</reference>
<dbReference type="EMBL" id="JAULSN010000002">
    <property type="protein sequence ID" value="KAK3379433.1"/>
    <property type="molecule type" value="Genomic_DNA"/>
</dbReference>
<dbReference type="AlphaFoldDB" id="A0AAE0KME8"/>